<dbReference type="AlphaFoldDB" id="A0A382SL52"/>
<reference evidence="3" key="1">
    <citation type="submission" date="2018-05" db="EMBL/GenBank/DDBJ databases">
        <authorList>
            <person name="Lanie J.A."/>
            <person name="Ng W.-L."/>
            <person name="Kazmierczak K.M."/>
            <person name="Andrzejewski T.M."/>
            <person name="Davidsen T.M."/>
            <person name="Wayne K.J."/>
            <person name="Tettelin H."/>
            <person name="Glass J.I."/>
            <person name="Rusch D."/>
            <person name="Podicherti R."/>
            <person name="Tsui H.-C.T."/>
            <person name="Winkler M.E."/>
        </authorList>
    </citation>
    <scope>NUCLEOTIDE SEQUENCE</scope>
</reference>
<dbReference type="GO" id="GO:0005886">
    <property type="term" value="C:plasma membrane"/>
    <property type="evidence" value="ECO:0007669"/>
    <property type="project" value="TreeGrafter"/>
</dbReference>
<keyword evidence="1" id="KW-1133">Transmembrane helix</keyword>
<feature type="transmembrane region" description="Helical" evidence="1">
    <location>
        <begin position="113"/>
        <end position="137"/>
    </location>
</feature>
<organism evidence="3">
    <name type="scientific">marine metagenome</name>
    <dbReference type="NCBI Taxonomy" id="408172"/>
    <lineage>
        <taxon>unclassified sequences</taxon>
        <taxon>metagenomes</taxon>
        <taxon>ecological metagenomes</taxon>
    </lineage>
</organism>
<feature type="domain" description="Mechanosensitive ion channel MscS" evidence="2">
    <location>
        <begin position="200"/>
        <end position="255"/>
    </location>
</feature>
<evidence type="ECO:0000256" key="1">
    <source>
        <dbReference type="SAM" id="Phobius"/>
    </source>
</evidence>
<dbReference type="PANTHER" id="PTHR30414:SF0">
    <property type="entry name" value="MINICONDUCTANCE MECHANOSENSITIVE CHANNEL YBDG"/>
    <property type="match status" value="1"/>
</dbReference>
<feature type="non-terminal residue" evidence="3">
    <location>
        <position position="255"/>
    </location>
</feature>
<dbReference type="InterPro" id="IPR010920">
    <property type="entry name" value="LSM_dom_sf"/>
</dbReference>
<dbReference type="GO" id="GO:0071470">
    <property type="term" value="P:cellular response to osmotic stress"/>
    <property type="evidence" value="ECO:0007669"/>
    <property type="project" value="InterPro"/>
</dbReference>
<dbReference type="Pfam" id="PF00924">
    <property type="entry name" value="MS_channel_2nd"/>
    <property type="match status" value="1"/>
</dbReference>
<sequence length="255" mass="27774">MTSTIYQFLDKHPIPGLENTELTYRALGVLVIIVLAMLAAWITRTWVLKAFRSLVKKTKFTWDDVLVENKVLSRLAHFAPALVVQGLSSPFFGPIHTGPDGGESLPASRLLDFANTFVSLYLVVIILLVIDAALNAVNNSAEGKEQAAKIPLRGITQALKLIANFVGIIFIIAYCFGKSPVAILSGLGALTAILMLVFKDSLMGLVAGFQLSINNMVRKGDWIEMPKHGADGDVLDVNLTTVRVQNWDKTISTIP</sequence>
<proteinExistence type="predicted"/>
<dbReference type="PANTHER" id="PTHR30414">
    <property type="entry name" value="MINICONDUCTANCE MECHANOSENSITIVE CHANNEL YBDG"/>
    <property type="match status" value="1"/>
</dbReference>
<keyword evidence="1" id="KW-0472">Membrane</keyword>
<evidence type="ECO:0000313" key="3">
    <source>
        <dbReference type="EMBL" id="SVD10624.1"/>
    </source>
</evidence>
<dbReference type="InterPro" id="IPR006685">
    <property type="entry name" value="MscS_channel_2nd"/>
</dbReference>
<accession>A0A382SL52</accession>
<dbReference type="EMBL" id="UINC01129907">
    <property type="protein sequence ID" value="SVD10624.1"/>
    <property type="molecule type" value="Genomic_DNA"/>
</dbReference>
<dbReference type="InterPro" id="IPR030192">
    <property type="entry name" value="YbdG"/>
</dbReference>
<dbReference type="GO" id="GO:0008381">
    <property type="term" value="F:mechanosensitive monoatomic ion channel activity"/>
    <property type="evidence" value="ECO:0007669"/>
    <property type="project" value="InterPro"/>
</dbReference>
<name>A0A382SL52_9ZZZZ</name>
<feature type="transmembrane region" description="Helical" evidence="1">
    <location>
        <begin position="26"/>
        <end position="47"/>
    </location>
</feature>
<gene>
    <name evidence="3" type="ORF">METZ01_LOCUS363478</name>
</gene>
<keyword evidence="1" id="KW-0812">Transmembrane</keyword>
<dbReference type="SUPFAM" id="SSF50182">
    <property type="entry name" value="Sm-like ribonucleoproteins"/>
    <property type="match status" value="1"/>
</dbReference>
<feature type="transmembrane region" description="Helical" evidence="1">
    <location>
        <begin position="158"/>
        <end position="176"/>
    </location>
</feature>
<protein>
    <recommendedName>
        <fullName evidence="2">Mechanosensitive ion channel MscS domain-containing protein</fullName>
    </recommendedName>
</protein>
<feature type="transmembrane region" description="Helical" evidence="1">
    <location>
        <begin position="182"/>
        <end position="209"/>
    </location>
</feature>
<evidence type="ECO:0000259" key="2">
    <source>
        <dbReference type="Pfam" id="PF00924"/>
    </source>
</evidence>